<sequence>MSSNDITDPEFYSLRDVLLLSQLLHTNHIGTLETLKSSNEDKLYDIIQKFTSHKSFKLENKVVKLSTIEQLVELYSNLFKYYDVDTTADLANYVYYKRIEELENIIEDKKSEFQQVLNE</sequence>
<evidence type="ECO:0000313" key="1">
    <source>
        <dbReference type="EMBL" id="CAI5757047.1"/>
    </source>
</evidence>
<dbReference type="AlphaFoldDB" id="A0A9W4TUW2"/>
<proteinExistence type="predicted"/>
<protein>
    <submittedName>
        <fullName evidence="1">Uncharacterized protein</fullName>
    </submittedName>
</protein>
<reference evidence="1" key="1">
    <citation type="submission" date="2022-12" db="EMBL/GenBank/DDBJ databases">
        <authorList>
            <person name="Brejova B."/>
        </authorList>
    </citation>
    <scope>NUCLEOTIDE SEQUENCE</scope>
</reference>
<dbReference type="Proteomes" id="UP001152885">
    <property type="component" value="Unassembled WGS sequence"/>
</dbReference>
<gene>
    <name evidence="1" type="ORF">CANVERA_P1564</name>
</gene>
<comment type="caution">
    <text evidence="1">The sequence shown here is derived from an EMBL/GenBank/DDBJ whole genome shotgun (WGS) entry which is preliminary data.</text>
</comment>
<dbReference type="EMBL" id="CANTUO010000001">
    <property type="protein sequence ID" value="CAI5757047.1"/>
    <property type="molecule type" value="Genomic_DNA"/>
</dbReference>
<accession>A0A9W4TUW2</accession>
<evidence type="ECO:0000313" key="2">
    <source>
        <dbReference type="Proteomes" id="UP001152885"/>
    </source>
</evidence>
<keyword evidence="2" id="KW-1185">Reference proteome</keyword>
<dbReference type="OrthoDB" id="4081634at2759"/>
<organism evidence="1 2">
    <name type="scientific">Candida verbasci</name>
    <dbReference type="NCBI Taxonomy" id="1227364"/>
    <lineage>
        <taxon>Eukaryota</taxon>
        <taxon>Fungi</taxon>
        <taxon>Dikarya</taxon>
        <taxon>Ascomycota</taxon>
        <taxon>Saccharomycotina</taxon>
        <taxon>Pichiomycetes</taxon>
        <taxon>Debaryomycetaceae</taxon>
        <taxon>Candida/Lodderomyces clade</taxon>
        <taxon>Candida</taxon>
    </lineage>
</organism>
<name>A0A9W4TUW2_9ASCO</name>